<protein>
    <submittedName>
        <fullName evidence="1">Pyrroloquinoline quinone (Coenzyme PQQ) biosynthesis protein C</fullName>
    </submittedName>
</protein>
<dbReference type="SUPFAM" id="SSF48613">
    <property type="entry name" value="Heme oxygenase-like"/>
    <property type="match status" value="1"/>
</dbReference>
<sequence>MTQSYSDLVVDGRVPAPVHPMPDLLDQSAEQVLAAFRDSQRADFSAIIGDVNRPGTVLHQVFAELKQRAAPDNPFHRVALFRDGALERMFLDLHDHVMSHPVWRHPFFVRVFDGGIDLDGLRRFSTSYFNQIKNTRQCVAMAIGRFHGLMDLPYDGLNERVAEITQVSLAQLVADEYGVGAHDVEDYPDLGHLFRSRTHIVLYRQLFDGLGIAADDQDQPMLWGVADNVLIQRLVAGDPAFSPLEALSSVGLGMEWGVPEFFSLLLGGMIRVGRRERLALTARDLEVFIAHVRYDVLHAVSVMLVTSLHMKDDADVAVVKNACNTLMAGRYAMMGDVYAHVFGESCPALAEIGLEPRYQLTDRRMETALRVARQSIAPKRVVRGDEYRARTDVPLVFA</sequence>
<name>A4U1M2_9PROT</name>
<dbReference type="SMART" id="SM01236">
    <property type="entry name" value="Haem_oxygenase_2"/>
    <property type="match status" value="1"/>
</dbReference>
<dbReference type="InterPro" id="IPR016084">
    <property type="entry name" value="Haem_Oase-like_multi-hlx"/>
</dbReference>
<dbReference type="Gene3D" id="1.20.910.10">
    <property type="entry name" value="Heme oxygenase-like"/>
    <property type="match status" value="1"/>
</dbReference>
<evidence type="ECO:0000313" key="1">
    <source>
        <dbReference type="EMBL" id="CAM76779.1"/>
    </source>
</evidence>
<accession>A4U1M2</accession>
<reference evidence="1" key="1">
    <citation type="journal article" date="2007" name="J. Bacteriol.">
        <title>Comparative genome analysis of four magnetotactic bacteria reveals a complex set of group-specific genes implicated in magnetosome biomineralization and function.</title>
        <authorList>
            <person name="Richter M."/>
            <person name="Kube M."/>
            <person name="Bazylinski D.A."/>
            <person name="Lombardot T."/>
            <person name="Gloeckner F.O."/>
            <person name="Reinhardt R."/>
            <person name="Schueler D."/>
        </authorList>
    </citation>
    <scope>NUCLEOTIDE SEQUENCE</scope>
    <source>
        <strain evidence="1">MSR-1</strain>
    </source>
</reference>
<gene>
    <name evidence="1" type="ORF">MGR_3132</name>
</gene>
<dbReference type="AlphaFoldDB" id="A4U1M2"/>
<proteinExistence type="predicted"/>
<dbReference type="EMBL" id="CU459003">
    <property type="protein sequence ID" value="CAM76779.1"/>
    <property type="molecule type" value="Genomic_DNA"/>
</dbReference>
<dbReference type="RefSeq" id="WP_106001853.1">
    <property type="nucleotide sequence ID" value="NZ_CP027527.1"/>
</dbReference>
<organism evidence="1">
    <name type="scientific">Magnetospirillum gryphiswaldense</name>
    <dbReference type="NCBI Taxonomy" id="55518"/>
    <lineage>
        <taxon>Bacteria</taxon>
        <taxon>Pseudomonadati</taxon>
        <taxon>Pseudomonadota</taxon>
        <taxon>Alphaproteobacteria</taxon>
        <taxon>Rhodospirillales</taxon>
        <taxon>Rhodospirillaceae</taxon>
        <taxon>Magnetospirillum</taxon>
    </lineage>
</organism>